<dbReference type="EMBL" id="WJBE01000001">
    <property type="protein sequence ID" value="MBC3898073.1"/>
    <property type="molecule type" value="Genomic_DNA"/>
</dbReference>
<keyword evidence="2" id="KW-1185">Reference proteome</keyword>
<accession>A0ABR6YSB5</accession>
<organism evidence="1 2">
    <name type="scientific">Acetobacterium malicum</name>
    <dbReference type="NCBI Taxonomy" id="52692"/>
    <lineage>
        <taxon>Bacteria</taxon>
        <taxon>Bacillati</taxon>
        <taxon>Bacillota</taxon>
        <taxon>Clostridia</taxon>
        <taxon>Eubacteriales</taxon>
        <taxon>Eubacteriaceae</taxon>
        <taxon>Acetobacterium</taxon>
    </lineage>
</organism>
<sequence length="174" mass="18005">MKIKIIKQFGAAIAALLIVYGVVATTYRSYEQVLAAQVEIPPAIVVKNTVVDGETESTVTTVAANTASVAAVTTETVTATVPETTTVAVAVESETPVVVGAAEPAETPALVEATPAVTEPVVTEPEPDVPSLSEFMSQLRCGGCGKNCSLLNPRCGVGNQKAQQAEAEYYATYS</sequence>
<proteinExistence type="predicted"/>
<evidence type="ECO:0000313" key="1">
    <source>
        <dbReference type="EMBL" id="MBC3898073.1"/>
    </source>
</evidence>
<gene>
    <name evidence="1" type="ORF">GH811_00405</name>
</gene>
<comment type="caution">
    <text evidence="1">The sequence shown here is derived from an EMBL/GenBank/DDBJ whole genome shotgun (WGS) entry which is preliminary data.</text>
</comment>
<dbReference type="RefSeq" id="WP_186892838.1">
    <property type="nucleotide sequence ID" value="NZ_WJBE01000001.1"/>
</dbReference>
<evidence type="ECO:0000313" key="2">
    <source>
        <dbReference type="Proteomes" id="UP000622405"/>
    </source>
</evidence>
<name>A0ABR6YSB5_9FIRM</name>
<dbReference type="Proteomes" id="UP000622405">
    <property type="component" value="Unassembled WGS sequence"/>
</dbReference>
<reference evidence="1 2" key="1">
    <citation type="journal article" date="2020" name="mSystems">
        <title>Defining Genomic and Predicted Metabolic Features of the Acetobacterium Genus.</title>
        <authorList>
            <person name="Ross D.E."/>
            <person name="Marshall C.W."/>
            <person name="Gulliver D."/>
            <person name="May H.D."/>
            <person name="Norman R.S."/>
        </authorList>
    </citation>
    <scope>NUCLEOTIDE SEQUENCE [LARGE SCALE GENOMIC DNA]</scope>
    <source>
        <strain evidence="1 2">DSM 4132</strain>
    </source>
</reference>
<protein>
    <submittedName>
        <fullName evidence="1">Uncharacterized protein</fullName>
    </submittedName>
</protein>